<dbReference type="AlphaFoldDB" id="F4G3B1"/>
<dbReference type="InterPro" id="IPR020846">
    <property type="entry name" value="MFS_dom"/>
</dbReference>
<dbReference type="Pfam" id="PF07690">
    <property type="entry name" value="MFS_1"/>
    <property type="match status" value="1"/>
</dbReference>
<keyword evidence="1" id="KW-1133">Transmembrane helix</keyword>
<evidence type="ECO:0000313" key="4">
    <source>
        <dbReference type="Proteomes" id="UP000007812"/>
    </source>
</evidence>
<dbReference type="EMBL" id="CP002656">
    <property type="protein sequence ID" value="AEB95310.1"/>
    <property type="molecule type" value="Genomic_DNA"/>
</dbReference>
<protein>
    <submittedName>
        <fullName evidence="3">Major facilitator transporter</fullName>
    </submittedName>
</protein>
<name>F4G3B1_METCR</name>
<dbReference type="GO" id="GO:0022857">
    <property type="term" value="F:transmembrane transporter activity"/>
    <property type="evidence" value="ECO:0007669"/>
    <property type="project" value="InterPro"/>
</dbReference>
<dbReference type="STRING" id="1006006.Mcup_1205"/>
<reference evidence="3 4" key="1">
    <citation type="journal article" date="2011" name="J. Bacteriol.">
        <title>Complete genome sequence of Metallosphaera cuprina, a metal sulfide-oxidizing archaeon from a hot spring.</title>
        <authorList>
            <person name="Liu L.J."/>
            <person name="You X.Y."/>
            <person name="Zheng H."/>
            <person name="Wang S."/>
            <person name="Jiang C.Y."/>
            <person name="Liu S.J."/>
        </authorList>
    </citation>
    <scope>NUCLEOTIDE SEQUENCE [LARGE SCALE GENOMIC DNA]</scope>
    <source>
        <strain evidence="3 4">Ar-4</strain>
    </source>
</reference>
<proteinExistence type="predicted"/>
<dbReference type="Gene3D" id="1.20.1250.20">
    <property type="entry name" value="MFS general substrate transporter like domains"/>
    <property type="match status" value="1"/>
</dbReference>
<dbReference type="PROSITE" id="PS50850">
    <property type="entry name" value="MFS"/>
    <property type="match status" value="1"/>
</dbReference>
<dbReference type="InterPro" id="IPR011701">
    <property type="entry name" value="MFS"/>
</dbReference>
<sequence length="202" mass="22100">MRRSVSVLFKREIFLATLLRFGELWATWGTTTWIFYLLVIYRGFPTYVSTIFLGLFGLGQLIGIISVEKAVNKLNDMKVILISLLAFIIFSLTLTFLPENIALVDAALLGVFSFAYRPPTDSLIMKIAGSSSAATSIGYANSISQLGTMIVPTFVGSILFLTKSFLASIIGVNVGCVLGLVALLALQKLVRNAYNVQKDKET</sequence>
<evidence type="ECO:0000313" key="3">
    <source>
        <dbReference type="EMBL" id="AEB95310.1"/>
    </source>
</evidence>
<keyword evidence="1" id="KW-0812">Transmembrane</keyword>
<dbReference type="InterPro" id="IPR010645">
    <property type="entry name" value="MFS_4"/>
</dbReference>
<accession>F4G3B1</accession>
<dbReference type="InterPro" id="IPR036259">
    <property type="entry name" value="MFS_trans_sf"/>
</dbReference>
<keyword evidence="1" id="KW-0472">Membrane</keyword>
<dbReference type="Proteomes" id="UP000007812">
    <property type="component" value="Chromosome"/>
</dbReference>
<feature type="transmembrane region" description="Helical" evidence="1">
    <location>
        <begin position="47"/>
        <end position="67"/>
    </location>
</feature>
<feature type="transmembrane region" description="Helical" evidence="1">
    <location>
        <begin position="21"/>
        <end position="41"/>
    </location>
</feature>
<dbReference type="PATRIC" id="fig|1006006.8.peg.1200"/>
<organism evidence="3 4">
    <name type="scientific">Metallosphaera cuprina (strain Ar-4)</name>
    <dbReference type="NCBI Taxonomy" id="1006006"/>
    <lineage>
        <taxon>Archaea</taxon>
        <taxon>Thermoproteota</taxon>
        <taxon>Thermoprotei</taxon>
        <taxon>Sulfolobales</taxon>
        <taxon>Sulfolobaceae</taxon>
        <taxon>Metallosphaera</taxon>
    </lineage>
</organism>
<feature type="transmembrane region" description="Helical" evidence="1">
    <location>
        <begin position="79"/>
        <end position="96"/>
    </location>
</feature>
<dbReference type="PANTHER" id="PTHR23537:SF1">
    <property type="entry name" value="SUGAR TRANSPORTER"/>
    <property type="match status" value="1"/>
</dbReference>
<dbReference type="KEGG" id="mcn:Mcup_1205"/>
<dbReference type="HOGENOM" id="CLU_1352113_0_0_2"/>
<evidence type="ECO:0000256" key="1">
    <source>
        <dbReference type="SAM" id="Phobius"/>
    </source>
</evidence>
<dbReference type="eggNOG" id="arCOG00130">
    <property type="taxonomic scope" value="Archaea"/>
</dbReference>
<evidence type="ECO:0000259" key="2">
    <source>
        <dbReference type="PROSITE" id="PS50850"/>
    </source>
</evidence>
<gene>
    <name evidence="3" type="ordered locus">Mcup_1205</name>
</gene>
<feature type="domain" description="Major facilitator superfamily (MFS) profile" evidence="2">
    <location>
        <begin position="1"/>
        <end position="191"/>
    </location>
</feature>
<feature type="transmembrane region" description="Helical" evidence="1">
    <location>
        <begin position="165"/>
        <end position="186"/>
    </location>
</feature>
<keyword evidence="4" id="KW-1185">Reference proteome</keyword>
<dbReference type="SUPFAM" id="SSF103473">
    <property type="entry name" value="MFS general substrate transporter"/>
    <property type="match status" value="1"/>
</dbReference>
<dbReference type="PANTHER" id="PTHR23537">
    <property type="match status" value="1"/>
</dbReference>